<dbReference type="InterPro" id="IPR013766">
    <property type="entry name" value="Thioredoxin_domain"/>
</dbReference>
<evidence type="ECO:0000256" key="4">
    <source>
        <dbReference type="ARBA" id="ARBA00023284"/>
    </source>
</evidence>
<dbReference type="Pfam" id="PF14289">
    <property type="entry name" value="DUF4369"/>
    <property type="match status" value="1"/>
</dbReference>
<feature type="domain" description="Thioredoxin" evidence="5">
    <location>
        <begin position="230"/>
        <end position="372"/>
    </location>
</feature>
<name>A0ABW3NRA7_9FLAO</name>
<dbReference type="Gene3D" id="3.40.30.10">
    <property type="entry name" value="Glutaredoxin"/>
    <property type="match status" value="1"/>
</dbReference>
<dbReference type="Proteomes" id="UP001597131">
    <property type="component" value="Unassembled WGS sequence"/>
</dbReference>
<accession>A0ABW3NRA7</accession>
<dbReference type="PROSITE" id="PS51257">
    <property type="entry name" value="PROKAR_LIPOPROTEIN"/>
    <property type="match status" value="1"/>
</dbReference>
<keyword evidence="7" id="KW-1185">Reference proteome</keyword>
<dbReference type="InterPro" id="IPR036249">
    <property type="entry name" value="Thioredoxin-like_sf"/>
</dbReference>
<dbReference type="InterPro" id="IPR000866">
    <property type="entry name" value="AhpC/TSA"/>
</dbReference>
<evidence type="ECO:0000256" key="2">
    <source>
        <dbReference type="ARBA" id="ARBA00022748"/>
    </source>
</evidence>
<reference evidence="7" key="1">
    <citation type="journal article" date="2019" name="Int. J. Syst. Evol. Microbiol.">
        <title>The Global Catalogue of Microorganisms (GCM) 10K type strain sequencing project: providing services to taxonomists for standard genome sequencing and annotation.</title>
        <authorList>
            <consortium name="The Broad Institute Genomics Platform"/>
            <consortium name="The Broad Institute Genome Sequencing Center for Infectious Disease"/>
            <person name="Wu L."/>
            <person name="Ma J."/>
        </authorList>
    </citation>
    <scope>NUCLEOTIDE SEQUENCE [LARGE SCALE GENOMIC DNA]</scope>
    <source>
        <strain evidence="7">CCUG 64793</strain>
    </source>
</reference>
<evidence type="ECO:0000313" key="6">
    <source>
        <dbReference type="EMBL" id="MFD1096368.1"/>
    </source>
</evidence>
<dbReference type="PANTHER" id="PTHR42852">
    <property type="entry name" value="THIOL:DISULFIDE INTERCHANGE PROTEIN DSBE"/>
    <property type="match status" value="1"/>
</dbReference>
<dbReference type="CDD" id="cd02966">
    <property type="entry name" value="TlpA_like_family"/>
    <property type="match status" value="1"/>
</dbReference>
<dbReference type="Pfam" id="PF00578">
    <property type="entry name" value="AhpC-TSA"/>
    <property type="match status" value="1"/>
</dbReference>
<dbReference type="EMBL" id="JBHTLI010000002">
    <property type="protein sequence ID" value="MFD1096368.1"/>
    <property type="molecule type" value="Genomic_DNA"/>
</dbReference>
<organism evidence="6 7">
    <name type="scientific">Salegentibacter chungangensis</name>
    <dbReference type="NCBI Taxonomy" id="1335724"/>
    <lineage>
        <taxon>Bacteria</taxon>
        <taxon>Pseudomonadati</taxon>
        <taxon>Bacteroidota</taxon>
        <taxon>Flavobacteriia</taxon>
        <taxon>Flavobacteriales</taxon>
        <taxon>Flavobacteriaceae</taxon>
        <taxon>Salegentibacter</taxon>
    </lineage>
</organism>
<dbReference type="InterPro" id="IPR050553">
    <property type="entry name" value="Thioredoxin_ResA/DsbE_sf"/>
</dbReference>
<dbReference type="SUPFAM" id="SSF52833">
    <property type="entry name" value="Thioredoxin-like"/>
    <property type="match status" value="1"/>
</dbReference>
<comment type="caution">
    <text evidence="6">The sequence shown here is derived from an EMBL/GenBank/DDBJ whole genome shotgun (WGS) entry which is preliminary data.</text>
</comment>
<sequence length="372" mass="42065">MRKILAIFTLALLSFSCQDDKGYAITGSAENIKDGTKIFVSEISNSNRPQRVDTTEVKDGQFELDLEDNDNPKLSFLEVEGQNGNVIFISENKEINFELFKDSLRASRVTGGKENKVLEKYLDHLKAVNKKMTEVRTEVKAAFQNQDTAKINKLRKTEEEILDNDKVFKQKLVKENKDSFVAIMALTDLLRMKSLPSSEIRKMYESLPENVKQNAIARDLGKQLENASATEIGAKAPGFTAPTPEGEELSLKDAMGKVTVIDFWAAWCKPCRVENPKVVKIYNKYHDKGLNIIGVSLDRPGQKERWLKAIEDDGLEWHHVSNLQFWNDPVAQKYGVKAIPATFILDEEGTIVARNLRGDDLEEKIKELLGEE</sequence>
<dbReference type="RefSeq" id="WP_380745944.1">
    <property type="nucleotide sequence ID" value="NZ_JBHTLI010000002.1"/>
</dbReference>
<evidence type="ECO:0000256" key="3">
    <source>
        <dbReference type="ARBA" id="ARBA00023157"/>
    </source>
</evidence>
<keyword evidence="3" id="KW-1015">Disulfide bond</keyword>
<gene>
    <name evidence="6" type="ORF">ACFQ3Q_11450</name>
</gene>
<dbReference type="InterPro" id="IPR025380">
    <property type="entry name" value="DUF4369"/>
</dbReference>
<keyword evidence="2" id="KW-0201">Cytochrome c-type biogenesis</keyword>
<evidence type="ECO:0000259" key="5">
    <source>
        <dbReference type="PROSITE" id="PS51352"/>
    </source>
</evidence>
<evidence type="ECO:0000256" key="1">
    <source>
        <dbReference type="ARBA" id="ARBA00004196"/>
    </source>
</evidence>
<evidence type="ECO:0000313" key="7">
    <source>
        <dbReference type="Proteomes" id="UP001597131"/>
    </source>
</evidence>
<keyword evidence="4" id="KW-0676">Redox-active center</keyword>
<comment type="subcellular location">
    <subcellularLocation>
        <location evidence="1">Cell envelope</location>
    </subcellularLocation>
</comment>
<proteinExistence type="predicted"/>
<dbReference type="PROSITE" id="PS51352">
    <property type="entry name" value="THIOREDOXIN_2"/>
    <property type="match status" value="1"/>
</dbReference>
<protein>
    <submittedName>
        <fullName evidence="6">Redoxin domain-containing protein</fullName>
    </submittedName>
</protein>
<dbReference type="PANTHER" id="PTHR42852:SF6">
    <property type="entry name" value="THIOL:DISULFIDE INTERCHANGE PROTEIN DSBE"/>
    <property type="match status" value="1"/>
</dbReference>